<evidence type="ECO:0000313" key="9">
    <source>
        <dbReference type="EMBL" id="TCT10272.1"/>
    </source>
</evidence>
<dbReference type="InterPro" id="IPR036627">
    <property type="entry name" value="CobW-likC_sf"/>
</dbReference>
<protein>
    <submittedName>
        <fullName evidence="9">G3E family GTPase</fullName>
    </submittedName>
</protein>
<organism evidence="9 10">
    <name type="scientific">Paralcaligenes ureilyticus</name>
    <dbReference type="NCBI Taxonomy" id="627131"/>
    <lineage>
        <taxon>Bacteria</taxon>
        <taxon>Pseudomonadati</taxon>
        <taxon>Pseudomonadota</taxon>
        <taxon>Betaproteobacteria</taxon>
        <taxon>Burkholderiales</taxon>
        <taxon>Alcaligenaceae</taxon>
        <taxon>Paralcaligenes</taxon>
    </lineage>
</organism>
<dbReference type="InterPro" id="IPR003495">
    <property type="entry name" value="CobW/HypB/UreG_nucleotide-bd"/>
</dbReference>
<dbReference type="Gene3D" id="3.40.50.300">
    <property type="entry name" value="P-loop containing nucleotide triphosphate hydrolases"/>
    <property type="match status" value="1"/>
</dbReference>
<comment type="function">
    <text evidence="5">Zinc chaperone that directly transfers zinc cofactor to target proteins, thereby activating them. Zinc is transferred from the CXCC motif in the GTPase domain to the zinc binding site in target proteins in a process requiring GTP hydrolysis.</text>
</comment>
<dbReference type="InterPro" id="IPR011629">
    <property type="entry name" value="CobW-like_C"/>
</dbReference>
<dbReference type="PANTHER" id="PTHR13748">
    <property type="entry name" value="COBW-RELATED"/>
    <property type="match status" value="1"/>
</dbReference>
<keyword evidence="2" id="KW-0378">Hydrolase</keyword>
<evidence type="ECO:0000259" key="7">
    <source>
        <dbReference type="Pfam" id="PF02492"/>
    </source>
</evidence>
<keyword evidence="3" id="KW-0143">Chaperone</keyword>
<feature type="domain" description="CobW/HypB/UreG nucleotide-binding" evidence="7">
    <location>
        <begin position="5"/>
        <end position="186"/>
    </location>
</feature>
<dbReference type="InterPro" id="IPR027417">
    <property type="entry name" value="P-loop_NTPase"/>
</dbReference>
<evidence type="ECO:0000256" key="6">
    <source>
        <dbReference type="ARBA" id="ARBA00049117"/>
    </source>
</evidence>
<evidence type="ECO:0000256" key="3">
    <source>
        <dbReference type="ARBA" id="ARBA00023186"/>
    </source>
</evidence>
<sequence length="324" mass="35382">MALDIVVLSGFLGSGKTTLLIEWLRNYSDGNVGVIVNEVGDIDIDGETVLSADNSNPVTKLPSGCLCCSLRDSLVDTIFSLLRTQSENQGKTLDRIIIETSGLSLPGPIVASLADRELLELGLNIHIVSALDCVNGIKNAQASDEVAAQLVAAQRIVLTKLDRVDAARIGQVGQYAAAINPMARVISEPDKTAAVKEAFFGGIGVTRQNLHEFFFFDKPTARNPHPNVKVYTRTLAAPLDWDAVARWLDDFGFYFGERLLRSKCILQLAGQADPVVMQSVGHVYSQPMVLKGSQSADSQFVFIFRDVPEEEFETLFRQIDAVRI</sequence>
<dbReference type="Proteomes" id="UP000295525">
    <property type="component" value="Unassembled WGS sequence"/>
</dbReference>
<proteinExistence type="inferred from homology"/>
<dbReference type="Pfam" id="PF02492">
    <property type="entry name" value="cobW"/>
    <property type="match status" value="1"/>
</dbReference>
<gene>
    <name evidence="9" type="ORF">EDC26_102228</name>
</gene>
<dbReference type="EMBL" id="SMAJ01000002">
    <property type="protein sequence ID" value="TCT10272.1"/>
    <property type="molecule type" value="Genomic_DNA"/>
</dbReference>
<dbReference type="GO" id="GO:0005737">
    <property type="term" value="C:cytoplasm"/>
    <property type="evidence" value="ECO:0007669"/>
    <property type="project" value="TreeGrafter"/>
</dbReference>
<dbReference type="CDD" id="cd03112">
    <property type="entry name" value="CobW-like"/>
    <property type="match status" value="1"/>
</dbReference>
<dbReference type="PANTHER" id="PTHR13748:SF62">
    <property type="entry name" value="COBW DOMAIN-CONTAINING PROTEIN"/>
    <property type="match status" value="1"/>
</dbReference>
<evidence type="ECO:0000313" key="10">
    <source>
        <dbReference type="Proteomes" id="UP000295525"/>
    </source>
</evidence>
<accession>A0A4R3MAW0</accession>
<dbReference type="SUPFAM" id="SSF90002">
    <property type="entry name" value="Hypothetical protein YjiA, C-terminal domain"/>
    <property type="match status" value="1"/>
</dbReference>
<reference evidence="9 10" key="1">
    <citation type="submission" date="2019-03" db="EMBL/GenBank/DDBJ databases">
        <title>Genomic Encyclopedia of Type Strains, Phase IV (KMG-IV): sequencing the most valuable type-strain genomes for metagenomic binning, comparative biology and taxonomic classification.</title>
        <authorList>
            <person name="Goeker M."/>
        </authorList>
    </citation>
    <scope>NUCLEOTIDE SEQUENCE [LARGE SCALE GENOMIC DNA]</scope>
    <source>
        <strain evidence="9 10">DSM 24591</strain>
    </source>
</reference>
<dbReference type="Gene3D" id="3.30.1220.10">
    <property type="entry name" value="CobW-like, C-terminal domain"/>
    <property type="match status" value="1"/>
</dbReference>
<keyword evidence="1" id="KW-0547">Nucleotide-binding</keyword>
<dbReference type="OrthoDB" id="9808822at2"/>
<dbReference type="GO" id="GO:0016787">
    <property type="term" value="F:hydrolase activity"/>
    <property type="evidence" value="ECO:0007669"/>
    <property type="project" value="UniProtKB-KW"/>
</dbReference>
<evidence type="ECO:0000256" key="4">
    <source>
        <dbReference type="ARBA" id="ARBA00034320"/>
    </source>
</evidence>
<comment type="similarity">
    <text evidence="4">Belongs to the SIMIBI class G3E GTPase family. ZNG1 subfamily.</text>
</comment>
<dbReference type="RefSeq" id="WP_132579862.1">
    <property type="nucleotide sequence ID" value="NZ_SMAJ01000002.1"/>
</dbReference>
<dbReference type="InterPro" id="IPR051316">
    <property type="entry name" value="Zinc-reg_GTPase_activator"/>
</dbReference>
<feature type="domain" description="CobW C-terminal" evidence="8">
    <location>
        <begin position="234"/>
        <end position="318"/>
    </location>
</feature>
<dbReference type="SUPFAM" id="SSF52540">
    <property type="entry name" value="P-loop containing nucleoside triphosphate hydrolases"/>
    <property type="match status" value="1"/>
</dbReference>
<evidence type="ECO:0000256" key="5">
    <source>
        <dbReference type="ARBA" id="ARBA00045658"/>
    </source>
</evidence>
<evidence type="ECO:0000259" key="8">
    <source>
        <dbReference type="Pfam" id="PF07683"/>
    </source>
</evidence>
<name>A0A4R3MAW0_9BURK</name>
<keyword evidence="10" id="KW-1185">Reference proteome</keyword>
<comment type="caution">
    <text evidence="9">The sequence shown here is derived from an EMBL/GenBank/DDBJ whole genome shotgun (WGS) entry which is preliminary data.</text>
</comment>
<comment type="catalytic activity">
    <reaction evidence="6">
        <text>GTP + H2O = GDP + phosphate + H(+)</text>
        <dbReference type="Rhea" id="RHEA:19669"/>
        <dbReference type="ChEBI" id="CHEBI:15377"/>
        <dbReference type="ChEBI" id="CHEBI:15378"/>
        <dbReference type="ChEBI" id="CHEBI:37565"/>
        <dbReference type="ChEBI" id="CHEBI:43474"/>
        <dbReference type="ChEBI" id="CHEBI:58189"/>
    </reaction>
    <physiologicalReaction direction="left-to-right" evidence="6">
        <dbReference type="Rhea" id="RHEA:19670"/>
    </physiologicalReaction>
</comment>
<dbReference type="Pfam" id="PF07683">
    <property type="entry name" value="CobW_C"/>
    <property type="match status" value="1"/>
</dbReference>
<dbReference type="AlphaFoldDB" id="A0A4R3MAW0"/>
<evidence type="ECO:0000256" key="1">
    <source>
        <dbReference type="ARBA" id="ARBA00022741"/>
    </source>
</evidence>
<dbReference type="GO" id="GO:0000166">
    <property type="term" value="F:nucleotide binding"/>
    <property type="evidence" value="ECO:0007669"/>
    <property type="project" value="UniProtKB-KW"/>
</dbReference>
<evidence type="ECO:0000256" key="2">
    <source>
        <dbReference type="ARBA" id="ARBA00022801"/>
    </source>
</evidence>